<feature type="transmembrane region" description="Helical" evidence="2">
    <location>
        <begin position="95"/>
        <end position="116"/>
    </location>
</feature>
<proteinExistence type="predicted"/>
<keyword evidence="2" id="KW-1133">Transmembrane helix</keyword>
<feature type="compositionally biased region" description="Polar residues" evidence="1">
    <location>
        <begin position="61"/>
        <end position="89"/>
    </location>
</feature>
<dbReference type="EMBL" id="JAEFBJ010000008">
    <property type="protein sequence ID" value="KAG7581924.1"/>
    <property type="molecule type" value="Genomic_DNA"/>
</dbReference>
<evidence type="ECO:0000256" key="2">
    <source>
        <dbReference type="SAM" id="Phobius"/>
    </source>
</evidence>
<reference evidence="3 4" key="1">
    <citation type="submission" date="2020-12" db="EMBL/GenBank/DDBJ databases">
        <title>Concerted genomic and epigenomic changes stabilize Arabidopsis allopolyploids.</title>
        <authorList>
            <person name="Chen Z."/>
        </authorList>
    </citation>
    <scope>NUCLEOTIDE SEQUENCE [LARGE SCALE GENOMIC DNA]</scope>
    <source>
        <strain evidence="3">As9502</strain>
        <tissue evidence="3">Leaf</tissue>
    </source>
</reference>
<comment type="caution">
    <text evidence="3">The sequence shown here is derived from an EMBL/GenBank/DDBJ whole genome shotgun (WGS) entry which is preliminary data.</text>
</comment>
<evidence type="ECO:0000313" key="4">
    <source>
        <dbReference type="Proteomes" id="UP000694251"/>
    </source>
</evidence>
<feature type="region of interest" description="Disordered" evidence="1">
    <location>
        <begin position="58"/>
        <end position="90"/>
    </location>
</feature>
<protein>
    <submittedName>
        <fullName evidence="3">Uncharacterized protein</fullName>
    </submittedName>
</protein>
<accession>A0A8T2B9S1</accession>
<dbReference type="Proteomes" id="UP000694251">
    <property type="component" value="Chromosome 8"/>
</dbReference>
<keyword evidence="2" id="KW-0812">Transmembrane</keyword>
<evidence type="ECO:0000256" key="1">
    <source>
        <dbReference type="SAM" id="MobiDB-lite"/>
    </source>
</evidence>
<organism evidence="3 4">
    <name type="scientific">Arabidopsis suecica</name>
    <name type="common">Swedish thale-cress</name>
    <name type="synonym">Cardaminopsis suecica</name>
    <dbReference type="NCBI Taxonomy" id="45249"/>
    <lineage>
        <taxon>Eukaryota</taxon>
        <taxon>Viridiplantae</taxon>
        <taxon>Streptophyta</taxon>
        <taxon>Embryophyta</taxon>
        <taxon>Tracheophyta</taxon>
        <taxon>Spermatophyta</taxon>
        <taxon>Magnoliopsida</taxon>
        <taxon>eudicotyledons</taxon>
        <taxon>Gunneridae</taxon>
        <taxon>Pentapetalae</taxon>
        <taxon>rosids</taxon>
        <taxon>malvids</taxon>
        <taxon>Brassicales</taxon>
        <taxon>Brassicaceae</taxon>
        <taxon>Camelineae</taxon>
        <taxon>Arabidopsis</taxon>
    </lineage>
</organism>
<name>A0A8T2B9S1_ARASU</name>
<keyword evidence="4" id="KW-1185">Reference proteome</keyword>
<gene>
    <name evidence="3" type="ORF">ISN44_As08g015520</name>
</gene>
<keyword evidence="2" id="KW-0472">Membrane</keyword>
<dbReference type="OrthoDB" id="2019149at2759"/>
<evidence type="ECO:0000313" key="3">
    <source>
        <dbReference type="EMBL" id="KAG7581924.1"/>
    </source>
</evidence>
<dbReference type="AlphaFoldDB" id="A0A8T2B9S1"/>
<sequence>MTLPSNLLMSSMKPCPDGIIYANKYSTKIKSISSICSISIHKRELNQETKMGYERLGPSGATGSVPTSTTTAPILNKVSTSSQPENNNRGSKKKLVVSSIVLAISLILAAAIFAGIRSRLKLYQSVPGLARKSSQAISKACGLTCFPELCVDSLMEFPGSLAASSSKDLIHVTVRSID</sequence>